<feature type="compositionally biased region" description="Low complexity" evidence="1">
    <location>
        <begin position="105"/>
        <end position="115"/>
    </location>
</feature>
<accession>A0AAN8X134</accession>
<gene>
    <name evidence="3" type="ORF">SK128_002614</name>
</gene>
<evidence type="ECO:0000259" key="2">
    <source>
        <dbReference type="PROSITE" id="PS50940"/>
    </source>
</evidence>
<feature type="domain" description="Chitin-binding type-2" evidence="2">
    <location>
        <begin position="225"/>
        <end position="292"/>
    </location>
</feature>
<feature type="compositionally biased region" description="Polar residues" evidence="1">
    <location>
        <begin position="76"/>
        <end position="104"/>
    </location>
</feature>
<dbReference type="GO" id="GO:0008061">
    <property type="term" value="F:chitin binding"/>
    <property type="evidence" value="ECO:0007669"/>
    <property type="project" value="InterPro"/>
</dbReference>
<sequence length="312" mass="35274">MYPVTKDSSTRGRASPVHKDLENKRDLALQGKESVVSSGTFGSSQGVVGTRQEFSETIPVFLDTIQSEDGIGSRPGFTSISSQTFSKQPSQRPDSQEHTTFSSESSYRNSQQNIRNNQQQRFTISQQDYRSLPHESFTRNQQDSNKFSQTISSLQQQPGRIQPSNSFQTSSRNVQVNINTQYNNQQFQHSGESFISSNEKEISGVFEPLNLPSGATRLMGEISTSFTCIDQPYGYYADLQNSCRVFHVCYPALFSTDRIETYQYSFMCGEGTQFDQKEMTCVKESDAIPCANSQEYFFRNGEFGLPEERAKF</sequence>
<dbReference type="InterPro" id="IPR036508">
    <property type="entry name" value="Chitin-bd_dom_sf"/>
</dbReference>
<protein>
    <recommendedName>
        <fullName evidence="2">Chitin-binding type-2 domain-containing protein</fullName>
    </recommendedName>
</protein>
<dbReference type="InterPro" id="IPR002557">
    <property type="entry name" value="Chitin-bd_dom"/>
</dbReference>
<dbReference type="PANTHER" id="PTHR22933:SF43">
    <property type="entry name" value="LP10131P"/>
    <property type="match status" value="1"/>
</dbReference>
<dbReference type="GO" id="GO:0005576">
    <property type="term" value="C:extracellular region"/>
    <property type="evidence" value="ECO:0007669"/>
    <property type="project" value="InterPro"/>
</dbReference>
<organism evidence="3 4">
    <name type="scientific">Halocaridina rubra</name>
    <name type="common">Hawaiian red shrimp</name>
    <dbReference type="NCBI Taxonomy" id="373956"/>
    <lineage>
        <taxon>Eukaryota</taxon>
        <taxon>Metazoa</taxon>
        <taxon>Ecdysozoa</taxon>
        <taxon>Arthropoda</taxon>
        <taxon>Crustacea</taxon>
        <taxon>Multicrustacea</taxon>
        <taxon>Malacostraca</taxon>
        <taxon>Eumalacostraca</taxon>
        <taxon>Eucarida</taxon>
        <taxon>Decapoda</taxon>
        <taxon>Pleocyemata</taxon>
        <taxon>Caridea</taxon>
        <taxon>Atyoidea</taxon>
        <taxon>Atyidae</taxon>
        <taxon>Halocaridina</taxon>
    </lineage>
</organism>
<dbReference type="AlphaFoldDB" id="A0AAN8X134"/>
<dbReference type="InterPro" id="IPR052976">
    <property type="entry name" value="Scoloptoxin-like"/>
</dbReference>
<feature type="compositionally biased region" description="Basic and acidic residues" evidence="1">
    <location>
        <begin position="17"/>
        <end position="27"/>
    </location>
</feature>
<comment type="caution">
    <text evidence="3">The sequence shown here is derived from an EMBL/GenBank/DDBJ whole genome shotgun (WGS) entry which is preliminary data.</text>
</comment>
<dbReference type="Proteomes" id="UP001381693">
    <property type="component" value="Unassembled WGS sequence"/>
</dbReference>
<feature type="compositionally biased region" description="Polar residues" evidence="1">
    <location>
        <begin position="35"/>
        <end position="47"/>
    </location>
</feature>
<dbReference type="SUPFAM" id="SSF57625">
    <property type="entry name" value="Invertebrate chitin-binding proteins"/>
    <property type="match status" value="1"/>
</dbReference>
<dbReference type="Pfam" id="PF01607">
    <property type="entry name" value="CBM_14"/>
    <property type="match status" value="1"/>
</dbReference>
<evidence type="ECO:0000313" key="3">
    <source>
        <dbReference type="EMBL" id="KAK7075717.1"/>
    </source>
</evidence>
<feature type="region of interest" description="Disordered" evidence="1">
    <location>
        <begin position="136"/>
        <end position="168"/>
    </location>
</feature>
<reference evidence="3 4" key="1">
    <citation type="submission" date="2023-11" db="EMBL/GenBank/DDBJ databases">
        <title>Halocaridina rubra genome assembly.</title>
        <authorList>
            <person name="Smith C."/>
        </authorList>
    </citation>
    <scope>NUCLEOTIDE SEQUENCE [LARGE SCALE GENOMIC DNA]</scope>
    <source>
        <strain evidence="3">EP-1</strain>
        <tissue evidence="3">Whole</tissue>
    </source>
</reference>
<dbReference type="PANTHER" id="PTHR22933">
    <property type="entry name" value="FI18007P1-RELATED"/>
    <property type="match status" value="1"/>
</dbReference>
<proteinExistence type="predicted"/>
<feature type="region of interest" description="Disordered" evidence="1">
    <location>
        <begin position="1"/>
        <end position="49"/>
    </location>
</feature>
<dbReference type="Gene3D" id="2.170.140.10">
    <property type="entry name" value="Chitin binding domain"/>
    <property type="match status" value="1"/>
</dbReference>
<dbReference type="EMBL" id="JAXCGZ010010215">
    <property type="protein sequence ID" value="KAK7075717.1"/>
    <property type="molecule type" value="Genomic_DNA"/>
</dbReference>
<evidence type="ECO:0000256" key="1">
    <source>
        <dbReference type="SAM" id="MobiDB-lite"/>
    </source>
</evidence>
<dbReference type="PROSITE" id="PS50940">
    <property type="entry name" value="CHIT_BIND_II"/>
    <property type="match status" value="1"/>
</dbReference>
<keyword evidence="4" id="KW-1185">Reference proteome</keyword>
<evidence type="ECO:0000313" key="4">
    <source>
        <dbReference type="Proteomes" id="UP001381693"/>
    </source>
</evidence>
<name>A0AAN8X134_HALRR</name>
<feature type="compositionally biased region" description="Polar residues" evidence="1">
    <location>
        <begin position="138"/>
        <end position="168"/>
    </location>
</feature>
<feature type="region of interest" description="Disordered" evidence="1">
    <location>
        <begin position="67"/>
        <end position="115"/>
    </location>
</feature>